<dbReference type="Pfam" id="PF13385">
    <property type="entry name" value="Laminin_G_3"/>
    <property type="match status" value="3"/>
</dbReference>
<dbReference type="InterPro" id="IPR013320">
    <property type="entry name" value="ConA-like_dom_sf"/>
</dbReference>
<organism evidence="2 3">
    <name type="scientific">Candidatus Mancarchaeum acidiphilum</name>
    <dbReference type="NCBI Taxonomy" id="1920749"/>
    <lineage>
        <taxon>Archaea</taxon>
        <taxon>Candidatus Micrarchaeota</taxon>
        <taxon>Candidatus Mancarchaeum</taxon>
    </lineage>
</organism>
<accession>A0A218NM15</accession>
<feature type="transmembrane region" description="Helical" evidence="1">
    <location>
        <begin position="12"/>
        <end position="35"/>
    </location>
</feature>
<dbReference type="KEGG" id="marh:Mia14_0177"/>
<evidence type="ECO:0000313" key="2">
    <source>
        <dbReference type="EMBL" id="ASI13513.1"/>
    </source>
</evidence>
<keyword evidence="1" id="KW-0472">Membrane</keyword>
<keyword evidence="3" id="KW-1185">Reference proteome</keyword>
<keyword evidence="1" id="KW-1133">Transmembrane helix</keyword>
<dbReference type="Proteomes" id="UP000197679">
    <property type="component" value="Chromosome"/>
</dbReference>
<evidence type="ECO:0000256" key="1">
    <source>
        <dbReference type="SAM" id="Phobius"/>
    </source>
</evidence>
<dbReference type="EMBL" id="CP019964">
    <property type="protein sequence ID" value="ASI13513.1"/>
    <property type="molecule type" value="Genomic_DNA"/>
</dbReference>
<sequence length="893" mass="97502">MNSKCGKSKSQIAIEFVIVYSIVLLIFLVIFALVANERAYSLQEQEYSELQLITQTVAEHIDIALESGNGYLSSITLPSTGTFDNYNLSLSSGGEVIATMKVGNENITALSYSAARNMQISGTPVGYDFYRVPSAGTMEFYNNNGHIIINSYTAGYDYLAEHLMTSVQGYGKVANFDGNADINIPNTSELESNSFTWSIWVNPISWDPNNGGFLGQANSGTGAPYMIEQGTTTNPKLQFSNDGGGGSSTYADISYFKWQNVVGTYNYTSGAMHLYVNGVLIDNTTNTPIPRLSGPIYIGYFPTDGAYFQGSMANLQIYNEAVNSSYVKYIYSSGMNGAPSDFNNLVGWWTLNGNINNYLGNYTSTPQITSKGLTFSNSFILSMNASNILNNQLNGVDLGLVTGTGTLGSPLKFTNYLTSNLISNVTDVVWTNGTDNVTVNAFNGNLFSEDNLVGWYPLDSGYSNTIFDLSGIGNVGQISGNYTWENESDYAKIYVANFTPSSPTYVEVPPSDVLLDIARNNSFTVSAWVYYRGPSTQPETIINDINRTANSGFSLYINKTGDLSLEIGNYPVFSNKTISIPKDKWTFVTAEYNFNTGSERLFENDLLINSSTAAFLPITQYSPYYIGYNSSFYPDGFNGSIANLQLYADELKSYQVAELYKNGMASAPLGGSNLIAWFTLDNTTEDYGYNTTVIDSFSNVRFTSAVFSKHINSRPYLFLNGSSGANSAKINSTIGYWLGTNHNFTVVAWFNSPHNGGPIVGISAPNGWNMPFVSMNRTGYIFGWVYNTGSIPFEGSFNTTYFAALTYNSGSPGVGTFYIDGGEVGSSIGEYSSSGVEDYLTTSIPGTRPPNTPENFTGTISDIQIYNSTLNGTEIEQLYEQGLPPYKKYSLHG</sequence>
<dbReference type="PANTHER" id="PTHR47635:SF2">
    <property type="entry name" value="LAMG-LIKE JELLYROLL FOLD DOMAIN-CONTAINING PROTEIN"/>
    <property type="match status" value="1"/>
</dbReference>
<name>A0A218NM15_9ARCH</name>
<evidence type="ECO:0000313" key="3">
    <source>
        <dbReference type="Proteomes" id="UP000197679"/>
    </source>
</evidence>
<keyword evidence="1" id="KW-0812">Transmembrane</keyword>
<dbReference type="GeneID" id="33313735"/>
<protein>
    <submittedName>
        <fullName evidence="2">LamG domain protein</fullName>
    </submittedName>
</protein>
<gene>
    <name evidence="2" type="ORF">Mia14_0177</name>
</gene>
<dbReference type="RefSeq" id="WP_088819679.1">
    <property type="nucleotide sequence ID" value="NZ_CP019964.1"/>
</dbReference>
<reference evidence="2 3" key="1">
    <citation type="journal article" date="2017" name="Nat. Commun.">
        <title>'ARMAN' archaea depend on association with euryarchaeal host in culture and in situ.</title>
        <authorList>
            <person name="Golyshina O."/>
            <person name="Toshchakov S."/>
            <person name="Makarova K."/>
            <person name="Gavrilov S."/>
            <person name="Korzhenkov A."/>
            <person name="La Cono V."/>
            <person name="Arcadi E."/>
            <person name="Nechitaylo T."/>
            <person name="Ferrer M."/>
            <person name="Kublanov I."/>
            <person name="Wolf Y."/>
            <person name="Yakimov M."/>
            <person name="Golyshin P."/>
            <person name="Slesarev A."/>
            <person name="Kozyavkin S."/>
        </authorList>
    </citation>
    <scope>NUCLEOTIDE SEQUENCE [LARGE SCALE GENOMIC DNA]</scope>
    <source>
        <strain evidence="2 3">Mia14</strain>
    </source>
</reference>
<proteinExistence type="predicted"/>
<dbReference type="SUPFAM" id="SSF49899">
    <property type="entry name" value="Concanavalin A-like lectins/glucanases"/>
    <property type="match status" value="3"/>
</dbReference>
<dbReference type="AlphaFoldDB" id="A0A218NM15"/>
<dbReference type="PANTHER" id="PTHR47635">
    <property type="entry name" value="CUB DOMAIN-CONTAINING PROTEIN"/>
    <property type="match status" value="1"/>
</dbReference>
<dbReference type="Gene3D" id="2.60.120.200">
    <property type="match status" value="3"/>
</dbReference>